<accession>A0ABQ6K6A9</accession>
<evidence type="ECO:0000313" key="2">
    <source>
        <dbReference type="EMBL" id="GMA96162.1"/>
    </source>
</evidence>
<sequence length="89" mass="9114">MPRRGGRHLAVRDRAGAGADPGTRDGAGAPARGARSRPETRGTEAGRAARGHPGGVLLPEGARGVTSKGTPMVCSHKVGDPRLRWRSAG</sequence>
<evidence type="ECO:0000313" key="3">
    <source>
        <dbReference type="Proteomes" id="UP001157034"/>
    </source>
</evidence>
<dbReference type="EMBL" id="BSVB01000001">
    <property type="protein sequence ID" value="GMA96162.1"/>
    <property type="molecule type" value="Genomic_DNA"/>
</dbReference>
<feature type="region of interest" description="Disordered" evidence="1">
    <location>
        <begin position="1"/>
        <end position="89"/>
    </location>
</feature>
<dbReference type="Proteomes" id="UP001157034">
    <property type="component" value="Unassembled WGS sequence"/>
</dbReference>
<evidence type="ECO:0000256" key="1">
    <source>
        <dbReference type="SAM" id="MobiDB-lite"/>
    </source>
</evidence>
<organism evidence="2 3">
    <name type="scientific">Pseudolysinimonas kribbensis</name>
    <dbReference type="NCBI Taxonomy" id="433641"/>
    <lineage>
        <taxon>Bacteria</taxon>
        <taxon>Bacillati</taxon>
        <taxon>Actinomycetota</taxon>
        <taxon>Actinomycetes</taxon>
        <taxon>Micrococcales</taxon>
        <taxon>Microbacteriaceae</taxon>
        <taxon>Pseudolysinimonas</taxon>
    </lineage>
</organism>
<proteinExistence type="predicted"/>
<reference evidence="3" key="1">
    <citation type="journal article" date="2019" name="Int. J. Syst. Evol. Microbiol.">
        <title>The Global Catalogue of Microorganisms (GCM) 10K type strain sequencing project: providing services to taxonomists for standard genome sequencing and annotation.</title>
        <authorList>
            <consortium name="The Broad Institute Genomics Platform"/>
            <consortium name="The Broad Institute Genome Sequencing Center for Infectious Disease"/>
            <person name="Wu L."/>
            <person name="Ma J."/>
        </authorList>
    </citation>
    <scope>NUCLEOTIDE SEQUENCE [LARGE SCALE GENOMIC DNA]</scope>
    <source>
        <strain evidence="3">NBRC 108894</strain>
    </source>
</reference>
<feature type="compositionally biased region" description="Low complexity" evidence="1">
    <location>
        <begin position="16"/>
        <end position="33"/>
    </location>
</feature>
<name>A0ABQ6K6A9_9MICO</name>
<protein>
    <submittedName>
        <fullName evidence="2">Uncharacterized protein</fullName>
    </submittedName>
</protein>
<keyword evidence="3" id="KW-1185">Reference proteome</keyword>
<gene>
    <name evidence="2" type="ORF">GCM10025881_29860</name>
</gene>
<comment type="caution">
    <text evidence="2">The sequence shown here is derived from an EMBL/GenBank/DDBJ whole genome shotgun (WGS) entry which is preliminary data.</text>
</comment>